<evidence type="ECO:0000256" key="1">
    <source>
        <dbReference type="SAM" id="MobiDB-lite"/>
    </source>
</evidence>
<organism evidence="3 4">
    <name type="scientific">Paracoccus denitrificans (strain Pd 1222)</name>
    <dbReference type="NCBI Taxonomy" id="318586"/>
    <lineage>
        <taxon>Bacteria</taxon>
        <taxon>Pseudomonadati</taxon>
        <taxon>Pseudomonadota</taxon>
        <taxon>Alphaproteobacteria</taxon>
        <taxon>Rhodobacterales</taxon>
        <taxon>Paracoccaceae</taxon>
        <taxon>Paracoccus</taxon>
    </lineage>
</organism>
<dbReference type="STRING" id="318586.Pden_4044"/>
<dbReference type="AlphaFoldDB" id="A1B9B6"/>
<dbReference type="Pfam" id="PF05940">
    <property type="entry name" value="NnrS"/>
    <property type="match status" value="1"/>
</dbReference>
<feature type="transmembrane region" description="Helical" evidence="2">
    <location>
        <begin position="169"/>
        <end position="189"/>
    </location>
</feature>
<feature type="transmembrane region" description="Helical" evidence="2">
    <location>
        <begin position="374"/>
        <end position="394"/>
    </location>
</feature>
<feature type="region of interest" description="Disordered" evidence="1">
    <location>
        <begin position="37"/>
        <end position="69"/>
    </location>
</feature>
<feature type="transmembrane region" description="Helical" evidence="2">
    <location>
        <begin position="321"/>
        <end position="338"/>
    </location>
</feature>
<feature type="transmembrane region" description="Helical" evidence="2">
    <location>
        <begin position="436"/>
        <end position="454"/>
    </location>
</feature>
<dbReference type="InterPro" id="IPR010266">
    <property type="entry name" value="NnrS"/>
</dbReference>
<feature type="transmembrane region" description="Helical" evidence="2">
    <location>
        <begin position="466"/>
        <end position="485"/>
    </location>
</feature>
<dbReference type="OrthoDB" id="5146486at2"/>
<dbReference type="eggNOG" id="COG3213">
    <property type="taxonomic scope" value="Bacteria"/>
</dbReference>
<feature type="transmembrane region" description="Helical" evidence="2">
    <location>
        <begin position="344"/>
        <end position="362"/>
    </location>
</feature>
<keyword evidence="2" id="KW-0472">Membrane</keyword>
<name>A1B9B6_PARDP</name>
<dbReference type="EMBL" id="CP000490">
    <property type="protein sequence ID" value="ABL72110.1"/>
    <property type="molecule type" value="Genomic_DNA"/>
</dbReference>
<sequence length="504" mass="53677">MMLLVDIGTNAGTVLEPHLQQLFVDAMALPNRVDPFPNLAGEVKLPPQRPRRRTRGPAPAQVNPLRQGREPSAALGFATKCPAPRRYACGAWTILDPGMHIGTPDDPSALSDHSGCQYLMLRHPIHGLWLAPHRPLFLLAGLWAVLVPLVWLVPPGMGPDPLSWHRHELLFGMGGAAVGGYLLTALPAWTGRPRVAPAATATMVALWFTGRLAFLLGMPPPFAAIGAAAYFLALGGLLSREVARAKAWRKLPLALAPFGLGCLEPLATGGFGPAAESAAQQLAPLFFALLISLVGGRAVAAFTRRWTSASLGNPSFADPRWLSGGGFLALLTAIAALLQDASVLAGALLVVSGLLQLARMLAWRSWRCVRYPALLLLHLAWLWLPVGLILAGMAQLSAGGPGMATALHAMTMGAMGTMMLAIMGRAAMARKGGRLLVSRPLAVAFCLIHASALIRLRMCCGDPEALLHLAASIWMAGWALFLWDFRHALQGPIPRPVLSARNRP</sequence>
<proteinExistence type="predicted"/>
<feature type="transmembrane region" description="Helical" evidence="2">
    <location>
        <begin position="222"/>
        <end position="239"/>
    </location>
</feature>
<gene>
    <name evidence="3" type="ordered locus">Pden_4044</name>
</gene>
<feature type="transmembrane region" description="Helical" evidence="2">
    <location>
        <begin position="281"/>
        <end position="300"/>
    </location>
</feature>
<evidence type="ECO:0000313" key="3">
    <source>
        <dbReference type="EMBL" id="ABL72110.1"/>
    </source>
</evidence>
<feature type="transmembrane region" description="Helical" evidence="2">
    <location>
        <begin position="136"/>
        <end position="157"/>
    </location>
</feature>
<protein>
    <submittedName>
        <fullName evidence="3">NnrS family protein</fullName>
    </submittedName>
</protein>
<keyword evidence="2" id="KW-1133">Transmembrane helix</keyword>
<reference evidence="4" key="1">
    <citation type="submission" date="2006-12" db="EMBL/GenBank/DDBJ databases">
        <title>Complete sequence of chromosome 2 of Paracoccus denitrificans PD1222.</title>
        <authorList>
            <person name="Copeland A."/>
            <person name="Lucas S."/>
            <person name="Lapidus A."/>
            <person name="Barry K."/>
            <person name="Detter J.C."/>
            <person name="Glavina del Rio T."/>
            <person name="Hammon N."/>
            <person name="Israni S."/>
            <person name="Dalin E."/>
            <person name="Tice H."/>
            <person name="Pitluck S."/>
            <person name="Munk A.C."/>
            <person name="Brettin T."/>
            <person name="Bruce D."/>
            <person name="Han C."/>
            <person name="Tapia R."/>
            <person name="Gilna P."/>
            <person name="Schmutz J."/>
            <person name="Larimer F."/>
            <person name="Land M."/>
            <person name="Hauser L."/>
            <person name="Kyrpides N."/>
            <person name="Lykidis A."/>
            <person name="Spiro S."/>
            <person name="Richardson D.J."/>
            <person name="Moir J.W.B."/>
            <person name="Ferguson S.J."/>
            <person name="van Spanning R.J.M."/>
            <person name="Richardson P."/>
        </authorList>
    </citation>
    <scope>NUCLEOTIDE SEQUENCE [LARGE SCALE GENOMIC DNA]</scope>
    <source>
        <strain evidence="4">Pd 1222</strain>
    </source>
</reference>
<feature type="transmembrane region" description="Helical" evidence="2">
    <location>
        <begin position="406"/>
        <end position="424"/>
    </location>
</feature>
<keyword evidence="4" id="KW-1185">Reference proteome</keyword>
<evidence type="ECO:0000256" key="2">
    <source>
        <dbReference type="SAM" id="Phobius"/>
    </source>
</evidence>
<dbReference type="KEGG" id="pde:Pden_4044"/>
<accession>A1B9B6</accession>
<evidence type="ECO:0000313" key="4">
    <source>
        <dbReference type="Proteomes" id="UP000000361"/>
    </source>
</evidence>
<dbReference type="Proteomes" id="UP000000361">
    <property type="component" value="Chromosome 2"/>
</dbReference>
<dbReference type="HOGENOM" id="CLU_041785_2_0_5"/>
<dbReference type="EnsemblBacteria" id="ABL72110">
    <property type="protein sequence ID" value="ABL72110"/>
    <property type="gene ID" value="Pden_4044"/>
</dbReference>
<keyword evidence="2" id="KW-0812">Transmembrane</keyword>